<accession>A0A399QLW7</accession>
<feature type="region of interest" description="Disordered" evidence="1">
    <location>
        <begin position="89"/>
        <end position="141"/>
    </location>
</feature>
<dbReference type="Proteomes" id="UP000265361">
    <property type="component" value="Unassembled WGS sequence"/>
</dbReference>
<name>A0A399QLW7_9MICO</name>
<proteinExistence type="predicted"/>
<evidence type="ECO:0000313" key="3">
    <source>
        <dbReference type="Proteomes" id="UP000265361"/>
    </source>
</evidence>
<dbReference type="AlphaFoldDB" id="A0A399QLW7"/>
<sequence>MHGGSAPQVKRAAQVRLDMAADRAAAVMVRIMEDESLPTADQIRAAAHVLDRAGLRPGLALDVSVTHQTWEHVLDSVLVDVDADIEDAEEVSPGEWATRSSTAALPEPGQPEADLAAERASAKVRRLRQKSANAEAKRRSR</sequence>
<reference evidence="2 3" key="1">
    <citation type="submission" date="2018-08" db="EMBL/GenBank/DDBJ databases">
        <title>Genome Sequence of Clavibacter michiganensis Subspecies type strains, and the Atypical Peach-Colored Strains Isolated from Tomato.</title>
        <authorList>
            <person name="Osdaghi E."/>
            <person name="Portier P."/>
            <person name="Briand M."/>
            <person name="Jacques M.-A."/>
        </authorList>
    </citation>
    <scope>NUCLEOTIDE SEQUENCE [LARGE SCALE GENOMIC DNA]</scope>
    <source>
        <strain evidence="2 3">CFBP 7577</strain>
    </source>
</reference>
<evidence type="ECO:0000256" key="1">
    <source>
        <dbReference type="SAM" id="MobiDB-lite"/>
    </source>
</evidence>
<gene>
    <name evidence="2" type="ORF">DZF97_00665</name>
</gene>
<protein>
    <submittedName>
        <fullName evidence="2">Uncharacterized protein</fullName>
    </submittedName>
</protein>
<comment type="caution">
    <text evidence="2">The sequence shown here is derived from an EMBL/GenBank/DDBJ whole genome shotgun (WGS) entry which is preliminary data.</text>
</comment>
<evidence type="ECO:0000313" key="2">
    <source>
        <dbReference type="EMBL" id="RIJ19441.1"/>
    </source>
</evidence>
<organism evidence="2 3">
    <name type="scientific">Clavibacter nebraskensis</name>
    <dbReference type="NCBI Taxonomy" id="31963"/>
    <lineage>
        <taxon>Bacteria</taxon>
        <taxon>Bacillati</taxon>
        <taxon>Actinomycetota</taxon>
        <taxon>Actinomycetes</taxon>
        <taxon>Micrococcales</taxon>
        <taxon>Microbacteriaceae</taxon>
        <taxon>Clavibacter</taxon>
    </lineage>
</organism>
<dbReference type="EMBL" id="QWED01000005">
    <property type="protein sequence ID" value="RIJ19441.1"/>
    <property type="molecule type" value="Genomic_DNA"/>
</dbReference>